<organism evidence="2 3">
    <name type="scientific">Truncatella angustata</name>
    <dbReference type="NCBI Taxonomy" id="152316"/>
    <lineage>
        <taxon>Eukaryota</taxon>
        <taxon>Fungi</taxon>
        <taxon>Dikarya</taxon>
        <taxon>Ascomycota</taxon>
        <taxon>Pezizomycotina</taxon>
        <taxon>Sordariomycetes</taxon>
        <taxon>Xylariomycetidae</taxon>
        <taxon>Amphisphaeriales</taxon>
        <taxon>Sporocadaceae</taxon>
        <taxon>Truncatella</taxon>
    </lineage>
</organism>
<dbReference type="GeneID" id="70137100"/>
<evidence type="ECO:0000313" key="3">
    <source>
        <dbReference type="Proteomes" id="UP000758603"/>
    </source>
</evidence>
<dbReference type="EMBL" id="JAGPXC010000009">
    <property type="protein sequence ID" value="KAH6647250.1"/>
    <property type="molecule type" value="Genomic_DNA"/>
</dbReference>
<dbReference type="RefSeq" id="XP_045953764.1">
    <property type="nucleotide sequence ID" value="XM_046108209.1"/>
</dbReference>
<dbReference type="AlphaFoldDB" id="A0A9P8RPG0"/>
<proteinExistence type="predicted"/>
<gene>
    <name evidence="2" type="ORF">BKA67DRAFT_663586</name>
</gene>
<name>A0A9P8RPG0_9PEZI</name>
<keyword evidence="3" id="KW-1185">Reference proteome</keyword>
<protein>
    <submittedName>
        <fullName evidence="2">Uncharacterized protein</fullName>
    </submittedName>
</protein>
<dbReference type="Proteomes" id="UP000758603">
    <property type="component" value="Unassembled WGS sequence"/>
</dbReference>
<evidence type="ECO:0000256" key="1">
    <source>
        <dbReference type="SAM" id="MobiDB-lite"/>
    </source>
</evidence>
<dbReference type="OrthoDB" id="4776522at2759"/>
<sequence length="323" mass="35435">MLEDAIAKARPVNFDLLGLSMTEHVKPAVRGPEMRSNRYSFFKEVDAATMKSYSPDQIAIVLEQRENLRRVIENEERSPAALKRTYYMPSSGTVTRTAATTAATIPPPPGFTGPRVEKPWVPLDEDECQFKCCHNCRPTCESRSYLSLDGILKDDIPASAAVGFGFHLQGTRPVIDADIVKNIGYRPVPLSSPSRHESVTPASSSMLSILDVIDEQIIEMARQDEAKSSELGKTTRKTTDANTGGINGSLQLNGSAIRPSWAPHTIPAANAHEVKFAINAKPTHMEEQEEDGCFHEEPLEVANGVAVLEESVEMHVPDVITQI</sequence>
<feature type="region of interest" description="Disordered" evidence="1">
    <location>
        <begin position="224"/>
        <end position="247"/>
    </location>
</feature>
<accession>A0A9P8RPG0</accession>
<comment type="caution">
    <text evidence="2">The sequence shown here is derived from an EMBL/GenBank/DDBJ whole genome shotgun (WGS) entry which is preliminary data.</text>
</comment>
<reference evidence="2" key="1">
    <citation type="journal article" date="2021" name="Nat. Commun.">
        <title>Genetic determinants of endophytism in the Arabidopsis root mycobiome.</title>
        <authorList>
            <person name="Mesny F."/>
            <person name="Miyauchi S."/>
            <person name="Thiergart T."/>
            <person name="Pickel B."/>
            <person name="Atanasova L."/>
            <person name="Karlsson M."/>
            <person name="Huettel B."/>
            <person name="Barry K.W."/>
            <person name="Haridas S."/>
            <person name="Chen C."/>
            <person name="Bauer D."/>
            <person name="Andreopoulos W."/>
            <person name="Pangilinan J."/>
            <person name="LaButti K."/>
            <person name="Riley R."/>
            <person name="Lipzen A."/>
            <person name="Clum A."/>
            <person name="Drula E."/>
            <person name="Henrissat B."/>
            <person name="Kohler A."/>
            <person name="Grigoriev I.V."/>
            <person name="Martin F.M."/>
            <person name="Hacquard S."/>
        </authorList>
    </citation>
    <scope>NUCLEOTIDE SEQUENCE</scope>
    <source>
        <strain evidence="2">MPI-SDFR-AT-0073</strain>
    </source>
</reference>
<evidence type="ECO:0000313" key="2">
    <source>
        <dbReference type="EMBL" id="KAH6647250.1"/>
    </source>
</evidence>